<evidence type="ECO:0000313" key="2">
    <source>
        <dbReference type="Proteomes" id="UP001308005"/>
    </source>
</evidence>
<comment type="caution">
    <text evidence="1">The sequence shown here is derived from an EMBL/GenBank/DDBJ whole genome shotgun (WGS) entry which is preliminary data.</text>
</comment>
<organism evidence="1 2">
    <name type="scientific">Candidatus Thiothrix phosphatis</name>
    <dbReference type="NCBI Taxonomy" id="3112415"/>
    <lineage>
        <taxon>Bacteria</taxon>
        <taxon>Pseudomonadati</taxon>
        <taxon>Pseudomonadota</taxon>
        <taxon>Gammaproteobacteria</taxon>
        <taxon>Thiotrichales</taxon>
        <taxon>Thiotrichaceae</taxon>
        <taxon>Thiothrix</taxon>
    </lineage>
</organism>
<dbReference type="Gene3D" id="3.40.50.1820">
    <property type="entry name" value="alpha/beta hydrolase"/>
    <property type="match status" value="1"/>
</dbReference>
<reference evidence="2" key="1">
    <citation type="submission" date="2023-07" db="EMBL/GenBank/DDBJ databases">
        <title>The carbon used by Thiothrix.</title>
        <authorList>
            <person name="Chen L."/>
        </authorList>
    </citation>
    <scope>NUCLEOTIDE SEQUENCE [LARGE SCALE GENOMIC DNA]</scope>
</reference>
<gene>
    <name evidence="1" type="ORF">VSS37_15820</name>
</gene>
<accession>A0ABU6D036</accession>
<evidence type="ECO:0008006" key="3">
    <source>
        <dbReference type="Google" id="ProtNLM"/>
    </source>
</evidence>
<dbReference type="EMBL" id="JAYMYJ010000133">
    <property type="protein sequence ID" value="MEB4592453.1"/>
    <property type="molecule type" value="Genomic_DNA"/>
</dbReference>
<dbReference type="Proteomes" id="UP001308005">
    <property type="component" value="Unassembled WGS sequence"/>
</dbReference>
<dbReference type="RefSeq" id="WP_324696740.1">
    <property type="nucleotide sequence ID" value="NZ_JAYMYJ010000133.1"/>
</dbReference>
<dbReference type="InterPro" id="IPR029058">
    <property type="entry name" value="AB_hydrolase_fold"/>
</dbReference>
<protein>
    <recommendedName>
        <fullName evidence="3">Alpha/beta hydrolase</fullName>
    </recommendedName>
</protein>
<evidence type="ECO:0000313" key="1">
    <source>
        <dbReference type="EMBL" id="MEB4592453.1"/>
    </source>
</evidence>
<reference evidence="1 2" key="2">
    <citation type="submission" date="2024-01" db="EMBL/GenBank/DDBJ databases">
        <authorList>
            <person name="Xie X."/>
        </authorList>
    </citation>
    <scope>NUCLEOTIDE SEQUENCE [LARGE SCALE GENOMIC DNA]</scope>
    <source>
        <strain evidence="1">SCUT-1</strain>
    </source>
</reference>
<keyword evidence="2" id="KW-1185">Reference proteome</keyword>
<sequence length="164" mass="17903">MATARCLRRRSAAARLNAACRAVSAASESPQSWDALLVVSSFANLEQVMEAQVPTRWRAASAALLPFMDMAQWLHGAPGVSAMQPQQWARQVSIPALIAHGDRDRFVPLQQGRNLYTALASPRKRWLTVPGGGHANVLATAMPLYAEMSGWLLETLPTQRLASR</sequence>
<proteinExistence type="predicted"/>
<dbReference type="SUPFAM" id="SSF53474">
    <property type="entry name" value="alpha/beta-Hydrolases"/>
    <property type="match status" value="1"/>
</dbReference>
<name>A0ABU6D036_9GAMM</name>